<reference evidence="1 2" key="1">
    <citation type="submission" date="2020-08" db="EMBL/GenBank/DDBJ databases">
        <title>Functional genomics of gut bacteria from endangered species of beetles.</title>
        <authorList>
            <person name="Carlos-Shanley C."/>
        </authorList>
    </citation>
    <scope>NUCLEOTIDE SEQUENCE [LARGE SCALE GENOMIC DNA]</scope>
    <source>
        <strain evidence="1 2">S00198</strain>
    </source>
</reference>
<dbReference type="PANTHER" id="PTHR33835">
    <property type="entry name" value="YALI0C07656P"/>
    <property type="match status" value="1"/>
</dbReference>
<evidence type="ECO:0008006" key="3">
    <source>
        <dbReference type="Google" id="ProtNLM"/>
    </source>
</evidence>
<evidence type="ECO:0000313" key="2">
    <source>
        <dbReference type="Proteomes" id="UP000575083"/>
    </source>
</evidence>
<name>A0A7X0UB61_9BURK</name>
<dbReference type="Pfam" id="PF14234">
    <property type="entry name" value="DUF4336"/>
    <property type="match status" value="1"/>
</dbReference>
<gene>
    <name evidence="1" type="ORF">HNP48_004457</name>
</gene>
<dbReference type="Proteomes" id="UP000575083">
    <property type="component" value="Unassembled WGS sequence"/>
</dbReference>
<comment type="caution">
    <text evidence="1">The sequence shown here is derived from an EMBL/GenBank/DDBJ whole genome shotgun (WGS) entry which is preliminary data.</text>
</comment>
<organism evidence="1 2">
    <name type="scientific">Acidovorax soli</name>
    <dbReference type="NCBI Taxonomy" id="592050"/>
    <lineage>
        <taxon>Bacteria</taxon>
        <taxon>Pseudomonadati</taxon>
        <taxon>Pseudomonadota</taxon>
        <taxon>Betaproteobacteria</taxon>
        <taxon>Burkholderiales</taxon>
        <taxon>Comamonadaceae</taxon>
        <taxon>Acidovorax</taxon>
    </lineage>
</organism>
<dbReference type="InterPro" id="IPR036866">
    <property type="entry name" value="RibonucZ/Hydroxyglut_hydro"/>
</dbReference>
<protein>
    <recommendedName>
        <fullName evidence="3">DUF4336 domain-containing protein</fullName>
    </recommendedName>
</protein>
<dbReference type="PANTHER" id="PTHR33835:SF1">
    <property type="entry name" value="METALLO-BETA-LACTAMASE DOMAIN-CONTAINING PROTEIN"/>
    <property type="match status" value="1"/>
</dbReference>
<dbReference type="InterPro" id="IPR025638">
    <property type="entry name" value="DUF4336"/>
</dbReference>
<dbReference type="SUPFAM" id="SSF56281">
    <property type="entry name" value="Metallo-hydrolase/oxidoreductase"/>
    <property type="match status" value="1"/>
</dbReference>
<proteinExistence type="predicted"/>
<evidence type="ECO:0000313" key="1">
    <source>
        <dbReference type="EMBL" id="MBB6561763.1"/>
    </source>
</evidence>
<dbReference type="EMBL" id="JACHLK010000009">
    <property type="protein sequence ID" value="MBB6561763.1"/>
    <property type="molecule type" value="Genomic_DNA"/>
</dbReference>
<keyword evidence="2" id="KW-1185">Reference proteome</keyword>
<sequence>MRTQRKARVGLQGQGPPVRCMSKSFKTVRTTGGTMGVFHQDTRHFVQHLHPLANALWHATHTFVVHGLPVSTRMTVVRLSGDRLLLHSPIPIHAALRTEIEALGTVRYIVAPSKTHHLFAPSCAAAFPQAALFGAPGLRAKRPDLAALQDLPRPEEKAPWRPELEHLQIEGIPAGNETVWFHHPSRTLIVTDLVQWWQGDLPWQARAYASLTGVRQRLAVARTVRLLVRDRQAFQRSTQNMLQWPCSRLVMAHNAVIEADAHAQLSQALAQM</sequence>
<dbReference type="AlphaFoldDB" id="A0A7X0UB61"/>
<accession>A0A7X0UB61</accession>
<dbReference type="RefSeq" id="WP_260420328.1">
    <property type="nucleotide sequence ID" value="NZ_JACHLK010000009.1"/>
</dbReference>